<evidence type="ECO:0000313" key="2">
    <source>
        <dbReference type="EMBL" id="SDG17494.1"/>
    </source>
</evidence>
<dbReference type="EMBL" id="FNCP01000001">
    <property type="protein sequence ID" value="SDG17494.1"/>
    <property type="molecule type" value="Genomic_DNA"/>
</dbReference>
<dbReference type="PANTHER" id="PTHR12147:SF26">
    <property type="entry name" value="PEPTIDASE M28 DOMAIN-CONTAINING PROTEIN"/>
    <property type="match status" value="1"/>
</dbReference>
<dbReference type="Proteomes" id="UP000198656">
    <property type="component" value="Unassembled WGS sequence"/>
</dbReference>
<evidence type="ECO:0000313" key="3">
    <source>
        <dbReference type="Proteomes" id="UP000198656"/>
    </source>
</evidence>
<organism evidence="2 3">
    <name type="scientific">Desulfosporosinus hippei DSM 8344</name>
    <dbReference type="NCBI Taxonomy" id="1121419"/>
    <lineage>
        <taxon>Bacteria</taxon>
        <taxon>Bacillati</taxon>
        <taxon>Bacillota</taxon>
        <taxon>Clostridia</taxon>
        <taxon>Eubacteriales</taxon>
        <taxon>Desulfitobacteriaceae</taxon>
        <taxon>Desulfosporosinus</taxon>
    </lineage>
</organism>
<feature type="domain" description="Peptidase M28" evidence="1">
    <location>
        <begin position="146"/>
        <end position="336"/>
    </location>
</feature>
<dbReference type="Pfam" id="PF04389">
    <property type="entry name" value="Peptidase_M28"/>
    <property type="match status" value="1"/>
</dbReference>
<dbReference type="RefSeq" id="WP_092329147.1">
    <property type="nucleotide sequence ID" value="NZ_FNCP01000001.1"/>
</dbReference>
<accession>A0A1G7S3F0</accession>
<dbReference type="InterPro" id="IPR007484">
    <property type="entry name" value="Peptidase_M28"/>
</dbReference>
<dbReference type="SUPFAM" id="SSF53187">
    <property type="entry name" value="Zn-dependent exopeptidases"/>
    <property type="match status" value="1"/>
</dbReference>
<dbReference type="AlphaFoldDB" id="A0A1G7S3F0"/>
<dbReference type="STRING" id="1121419.SAMN05443529_101274"/>
<dbReference type="GO" id="GO:0008235">
    <property type="term" value="F:metalloexopeptidase activity"/>
    <property type="evidence" value="ECO:0007669"/>
    <property type="project" value="InterPro"/>
</dbReference>
<protein>
    <submittedName>
        <fullName evidence="2">Peptidase family M28</fullName>
    </submittedName>
</protein>
<dbReference type="GO" id="GO:0006508">
    <property type="term" value="P:proteolysis"/>
    <property type="evidence" value="ECO:0007669"/>
    <property type="project" value="InterPro"/>
</dbReference>
<name>A0A1G7S3F0_9FIRM</name>
<keyword evidence="3" id="KW-1185">Reference proteome</keyword>
<proteinExistence type="predicted"/>
<evidence type="ECO:0000259" key="1">
    <source>
        <dbReference type="Pfam" id="PF04389"/>
    </source>
</evidence>
<dbReference type="OrthoDB" id="233977at2"/>
<dbReference type="InterPro" id="IPR045175">
    <property type="entry name" value="M28_fam"/>
</dbReference>
<dbReference type="Gene3D" id="3.40.630.10">
    <property type="entry name" value="Zn peptidases"/>
    <property type="match status" value="1"/>
</dbReference>
<dbReference type="PANTHER" id="PTHR12147">
    <property type="entry name" value="METALLOPEPTIDASE M28 FAMILY MEMBER"/>
    <property type="match status" value="1"/>
</dbReference>
<sequence>MQTRRAFLKVLLGLGAVMLPWSFLPTSIGGTIKKRLGRPPVELWRPAASEPESKVDLESLNRTAMDDIHVLTAPDMEGRKAGSVGEAKAAEYLASQLSMLGLRPMGDSNTGFVHTYTIPPVLETRVNGRLTFRPGNNKTLRSPSVNLIGGLMGEKTEEIILISAHYDHLGVFEGKLYPGANDNASGVGCVLDVMRRILREEIIPKRTIVIAFWSAEEMGFIGSQAFVQSPTFPLAQIQAVLNADSVGNGMVGNFALWGDGENTAVKAIRQAASECGASAILTPPAGHNSDSISFASANIPAVTLMAKDWLYKNHTPEDTIALLKHEQISLASELMYRAVHLLAF</sequence>
<reference evidence="3" key="1">
    <citation type="submission" date="2016-10" db="EMBL/GenBank/DDBJ databases">
        <authorList>
            <person name="Varghese N."/>
            <person name="Submissions S."/>
        </authorList>
    </citation>
    <scope>NUCLEOTIDE SEQUENCE [LARGE SCALE GENOMIC DNA]</scope>
    <source>
        <strain evidence="3">DSM 8344</strain>
    </source>
</reference>
<gene>
    <name evidence="2" type="ORF">SAMN05443529_101274</name>
</gene>